<dbReference type="AlphaFoldDB" id="E9HU40"/>
<dbReference type="Proteomes" id="UP000000305">
    <property type="component" value="Unassembled WGS sequence"/>
</dbReference>
<keyword evidence="2" id="KW-1185">Reference proteome</keyword>
<evidence type="ECO:0000313" key="1">
    <source>
        <dbReference type="EMBL" id="EFX64743.1"/>
    </source>
</evidence>
<organism evidence="1 2">
    <name type="scientific">Daphnia pulex</name>
    <name type="common">Water flea</name>
    <dbReference type="NCBI Taxonomy" id="6669"/>
    <lineage>
        <taxon>Eukaryota</taxon>
        <taxon>Metazoa</taxon>
        <taxon>Ecdysozoa</taxon>
        <taxon>Arthropoda</taxon>
        <taxon>Crustacea</taxon>
        <taxon>Branchiopoda</taxon>
        <taxon>Diplostraca</taxon>
        <taxon>Cladocera</taxon>
        <taxon>Anomopoda</taxon>
        <taxon>Daphniidae</taxon>
        <taxon>Daphnia</taxon>
    </lineage>
</organism>
<evidence type="ECO:0000313" key="2">
    <source>
        <dbReference type="Proteomes" id="UP000000305"/>
    </source>
</evidence>
<dbReference type="InParanoid" id="E9HU40"/>
<accession>E9HU40</accession>
<sequence length="112" mass="12962">MAMPKCKSIRGFNLKKCVISVIVIALNDWSLRPSWTLDNVKKKFPYSTTKNVRLTREEMEKSYLLEKVADGGLKHREAEPSQENGNRNYLRGVREGRRREVIFEGIKSGESF</sequence>
<dbReference type="KEGG" id="dpx:DAPPUDRAFT_117901"/>
<protein>
    <submittedName>
        <fullName evidence="1">Uncharacterized protein</fullName>
    </submittedName>
</protein>
<gene>
    <name evidence="1" type="ORF">DAPPUDRAFT_117901</name>
</gene>
<dbReference type="HOGENOM" id="CLU_2148343_0_0_1"/>
<dbReference type="EMBL" id="GL732795">
    <property type="protein sequence ID" value="EFX64743.1"/>
    <property type="molecule type" value="Genomic_DNA"/>
</dbReference>
<name>E9HU40_DAPPU</name>
<proteinExistence type="predicted"/>
<reference evidence="1 2" key="1">
    <citation type="journal article" date="2011" name="Science">
        <title>The ecoresponsive genome of Daphnia pulex.</title>
        <authorList>
            <person name="Colbourne J.K."/>
            <person name="Pfrender M.E."/>
            <person name="Gilbert D."/>
            <person name="Thomas W.K."/>
            <person name="Tucker A."/>
            <person name="Oakley T.H."/>
            <person name="Tokishita S."/>
            <person name="Aerts A."/>
            <person name="Arnold G.J."/>
            <person name="Basu M.K."/>
            <person name="Bauer D.J."/>
            <person name="Caceres C.E."/>
            <person name="Carmel L."/>
            <person name="Casola C."/>
            <person name="Choi J.H."/>
            <person name="Detter J.C."/>
            <person name="Dong Q."/>
            <person name="Dusheyko S."/>
            <person name="Eads B.D."/>
            <person name="Frohlich T."/>
            <person name="Geiler-Samerotte K.A."/>
            <person name="Gerlach D."/>
            <person name="Hatcher P."/>
            <person name="Jogdeo S."/>
            <person name="Krijgsveld J."/>
            <person name="Kriventseva E.V."/>
            <person name="Kultz D."/>
            <person name="Laforsch C."/>
            <person name="Lindquist E."/>
            <person name="Lopez J."/>
            <person name="Manak J.R."/>
            <person name="Muller J."/>
            <person name="Pangilinan J."/>
            <person name="Patwardhan R.P."/>
            <person name="Pitluck S."/>
            <person name="Pritham E.J."/>
            <person name="Rechtsteiner A."/>
            <person name="Rho M."/>
            <person name="Rogozin I.B."/>
            <person name="Sakarya O."/>
            <person name="Salamov A."/>
            <person name="Schaack S."/>
            <person name="Shapiro H."/>
            <person name="Shiga Y."/>
            <person name="Skalitzky C."/>
            <person name="Smith Z."/>
            <person name="Souvorov A."/>
            <person name="Sung W."/>
            <person name="Tang Z."/>
            <person name="Tsuchiya D."/>
            <person name="Tu H."/>
            <person name="Vos H."/>
            <person name="Wang M."/>
            <person name="Wolf Y.I."/>
            <person name="Yamagata H."/>
            <person name="Yamada T."/>
            <person name="Ye Y."/>
            <person name="Shaw J.R."/>
            <person name="Andrews J."/>
            <person name="Crease T.J."/>
            <person name="Tang H."/>
            <person name="Lucas S.M."/>
            <person name="Robertson H.M."/>
            <person name="Bork P."/>
            <person name="Koonin E.V."/>
            <person name="Zdobnov E.M."/>
            <person name="Grigoriev I.V."/>
            <person name="Lynch M."/>
            <person name="Boore J.L."/>
        </authorList>
    </citation>
    <scope>NUCLEOTIDE SEQUENCE [LARGE SCALE GENOMIC DNA]</scope>
</reference>